<comment type="caution">
    <text evidence="3">The sequence shown here is derived from an EMBL/GenBank/DDBJ whole genome shotgun (WGS) entry which is preliminary data.</text>
</comment>
<gene>
    <name evidence="3" type="ORF">MMF97_08190</name>
</gene>
<dbReference type="RefSeq" id="WP_243361379.1">
    <property type="nucleotide sequence ID" value="NZ_JALGBH010000002.1"/>
</dbReference>
<dbReference type="SUPFAM" id="SSF55961">
    <property type="entry name" value="Bet v1-like"/>
    <property type="match status" value="1"/>
</dbReference>
<organism evidence="3 4">
    <name type="scientific">Pedobacter montanisoli</name>
    <dbReference type="NCBI Taxonomy" id="2923277"/>
    <lineage>
        <taxon>Bacteria</taxon>
        <taxon>Pseudomonadati</taxon>
        <taxon>Bacteroidota</taxon>
        <taxon>Sphingobacteriia</taxon>
        <taxon>Sphingobacteriales</taxon>
        <taxon>Sphingobacteriaceae</taxon>
        <taxon>Pedobacter</taxon>
    </lineage>
</organism>
<keyword evidence="4" id="KW-1185">Reference proteome</keyword>
<evidence type="ECO:0000259" key="2">
    <source>
        <dbReference type="Pfam" id="PF08327"/>
    </source>
</evidence>
<sequence length="136" mass="15497">MTAILHKLSINAPIEKVYEAITTQEGLSGWWAKQTTAKPELNFINTFTFGNSLTEMKIVQLISNKKVEWLCINANEEWMNTHISFDLEEKDGKTIVRFSHGGWQAATDFFADCNFNWAKFLYSLRLLCETGSGNPV</sequence>
<dbReference type="Gene3D" id="3.30.530.20">
    <property type="match status" value="1"/>
</dbReference>
<comment type="similarity">
    <text evidence="1">Belongs to the AHA1 family.</text>
</comment>
<proteinExistence type="inferred from homology"/>
<reference evidence="3" key="1">
    <citation type="submission" date="2022-03" db="EMBL/GenBank/DDBJ databases">
        <authorList>
            <person name="Woo C.Y."/>
        </authorList>
    </citation>
    <scope>NUCLEOTIDE SEQUENCE</scope>
    <source>
        <strain evidence="3">CYS-01</strain>
    </source>
</reference>
<accession>A0ABS9ZWL8</accession>
<evidence type="ECO:0000313" key="4">
    <source>
        <dbReference type="Proteomes" id="UP001165460"/>
    </source>
</evidence>
<dbReference type="Proteomes" id="UP001165460">
    <property type="component" value="Unassembled WGS sequence"/>
</dbReference>
<dbReference type="EMBL" id="JALGBH010000002">
    <property type="protein sequence ID" value="MCJ0742687.1"/>
    <property type="molecule type" value="Genomic_DNA"/>
</dbReference>
<dbReference type="CDD" id="cd07814">
    <property type="entry name" value="SRPBCC_CalC_Aha1-like"/>
    <property type="match status" value="1"/>
</dbReference>
<evidence type="ECO:0000256" key="1">
    <source>
        <dbReference type="ARBA" id="ARBA00006817"/>
    </source>
</evidence>
<feature type="domain" description="Activator of Hsp90 ATPase homologue 1/2-like C-terminal" evidence="2">
    <location>
        <begin position="11"/>
        <end position="125"/>
    </location>
</feature>
<name>A0ABS9ZWL8_9SPHI</name>
<dbReference type="InterPro" id="IPR023393">
    <property type="entry name" value="START-like_dom_sf"/>
</dbReference>
<protein>
    <submittedName>
        <fullName evidence="3">SRPBCC domain-containing protein</fullName>
    </submittedName>
</protein>
<dbReference type="Pfam" id="PF08327">
    <property type="entry name" value="AHSA1"/>
    <property type="match status" value="1"/>
</dbReference>
<evidence type="ECO:0000313" key="3">
    <source>
        <dbReference type="EMBL" id="MCJ0742687.1"/>
    </source>
</evidence>
<dbReference type="InterPro" id="IPR013538">
    <property type="entry name" value="ASHA1/2-like_C"/>
</dbReference>